<dbReference type="InterPro" id="IPR036291">
    <property type="entry name" value="NAD(P)-bd_dom_sf"/>
</dbReference>
<sequence>MNILLTGGAGYIGSVVVQELLKHNFNVIIIDNLKEGNIEAVLPDAIFFQGDFSDEDLLVKIFKQYKIDMVFHFAAETTIEFSITDPEKYFDNNITKGLKLLSIMKQFKCNKFIFSSTAAIFGNPKYTPIDELHPKVPINAYGESKLIFENILEWYHRSYGLKYNAFRYFNAAGATDLLGESHKNESHLIPMIMKSIIHNKQINALKVFGNNYPTK</sequence>
<reference evidence="3" key="1">
    <citation type="submission" date="2018-05" db="EMBL/GenBank/DDBJ databases">
        <authorList>
            <person name="Lanie J.A."/>
            <person name="Ng W.-L."/>
            <person name="Kazmierczak K.M."/>
            <person name="Andrzejewski T.M."/>
            <person name="Davidsen T.M."/>
            <person name="Wayne K.J."/>
            <person name="Tettelin H."/>
            <person name="Glass J.I."/>
            <person name="Rusch D."/>
            <person name="Podicherti R."/>
            <person name="Tsui H.-C.T."/>
            <person name="Winkler M.E."/>
        </authorList>
    </citation>
    <scope>NUCLEOTIDE SEQUENCE</scope>
</reference>
<organism evidence="3">
    <name type="scientific">marine metagenome</name>
    <dbReference type="NCBI Taxonomy" id="408172"/>
    <lineage>
        <taxon>unclassified sequences</taxon>
        <taxon>metagenomes</taxon>
        <taxon>ecological metagenomes</taxon>
    </lineage>
</organism>
<dbReference type="PANTHER" id="PTHR43725">
    <property type="entry name" value="UDP-GLUCOSE 4-EPIMERASE"/>
    <property type="match status" value="1"/>
</dbReference>
<evidence type="ECO:0000259" key="2">
    <source>
        <dbReference type="Pfam" id="PF01370"/>
    </source>
</evidence>
<evidence type="ECO:0000256" key="1">
    <source>
        <dbReference type="ARBA" id="ARBA00007637"/>
    </source>
</evidence>
<dbReference type="AlphaFoldDB" id="A0A383BDJ3"/>
<protein>
    <recommendedName>
        <fullName evidence="2">NAD-dependent epimerase/dehydratase domain-containing protein</fullName>
    </recommendedName>
</protein>
<evidence type="ECO:0000313" key="3">
    <source>
        <dbReference type="EMBL" id="SVE17944.1"/>
    </source>
</evidence>
<comment type="similarity">
    <text evidence="1">Belongs to the NAD(P)-dependent epimerase/dehydratase family.</text>
</comment>
<name>A0A383BDJ3_9ZZZZ</name>
<dbReference type="Pfam" id="PF01370">
    <property type="entry name" value="Epimerase"/>
    <property type="match status" value="1"/>
</dbReference>
<dbReference type="InterPro" id="IPR001509">
    <property type="entry name" value="Epimerase_deHydtase"/>
</dbReference>
<dbReference type="GO" id="GO:0033499">
    <property type="term" value="P:galactose catabolic process via UDP-galactose, Leloir pathway"/>
    <property type="evidence" value="ECO:0007669"/>
    <property type="project" value="TreeGrafter"/>
</dbReference>
<dbReference type="SUPFAM" id="SSF51735">
    <property type="entry name" value="NAD(P)-binding Rossmann-fold domains"/>
    <property type="match status" value="1"/>
</dbReference>
<accession>A0A383BDJ3</accession>
<feature type="non-terminal residue" evidence="3">
    <location>
        <position position="215"/>
    </location>
</feature>
<dbReference type="EMBL" id="UINC01199489">
    <property type="protein sequence ID" value="SVE17944.1"/>
    <property type="molecule type" value="Genomic_DNA"/>
</dbReference>
<dbReference type="PANTHER" id="PTHR43725:SF53">
    <property type="entry name" value="UDP-ARABINOSE 4-EPIMERASE 1"/>
    <property type="match status" value="1"/>
</dbReference>
<dbReference type="Gene3D" id="3.40.50.720">
    <property type="entry name" value="NAD(P)-binding Rossmann-like Domain"/>
    <property type="match status" value="1"/>
</dbReference>
<gene>
    <name evidence="3" type="ORF">METZ01_LOCUS470798</name>
</gene>
<feature type="domain" description="NAD-dependent epimerase/dehydratase" evidence="2">
    <location>
        <begin position="3"/>
        <end position="210"/>
    </location>
</feature>
<dbReference type="Gene3D" id="3.90.25.10">
    <property type="entry name" value="UDP-galactose 4-epimerase, domain 1"/>
    <property type="match status" value="1"/>
</dbReference>
<proteinExistence type="inferred from homology"/>